<feature type="repeat" description="TPR" evidence="8">
    <location>
        <begin position="485"/>
        <end position="518"/>
    </location>
</feature>
<feature type="repeat" description="TPR" evidence="8">
    <location>
        <begin position="222"/>
        <end position="255"/>
    </location>
</feature>
<feature type="domain" description="O-GlcNAc transferase C-terminal" evidence="9">
    <location>
        <begin position="566"/>
        <end position="805"/>
    </location>
</feature>
<dbReference type="Pfam" id="PF13844">
    <property type="entry name" value="Glyco_transf_41"/>
    <property type="match status" value="2"/>
</dbReference>
<dbReference type="SMART" id="SM00028">
    <property type="entry name" value="TPR"/>
    <property type="match status" value="10"/>
</dbReference>
<dbReference type="PROSITE" id="PS50293">
    <property type="entry name" value="TPR_REGION"/>
    <property type="match status" value="2"/>
</dbReference>
<dbReference type="InterPro" id="IPR029489">
    <property type="entry name" value="OGT/SEC/SPY_C"/>
</dbReference>
<dbReference type="Pfam" id="PF13414">
    <property type="entry name" value="TPR_11"/>
    <property type="match status" value="1"/>
</dbReference>
<sequence length="1021" mass="113540">MEVHNSTTLAHAKFPGKRLLGHPPFSGLPAQVVYPNGQTVAAAAHYEVPDPTLAPTRQQRGQLASTSYAPPPAVVPYATLPSASRYLCADVLSASLKPHYGYRYFDRIDSLQLSAAELMSVPLRRQRQLQQCDVPVGWVAQDLAVATDALPAKAGAMLSAAHQFYKAGDYANALAYCNSAHLMQPAMPDVLLLLSAIHFQLKSYDQCILHSRACIALKPDMAEAHSNLANALYKTGNLDLAAAHYRSAIHLKPSFTDSYNNLATLLVQEGRVAQAIQCYQLALNINPSLYVVSSNLGDLWRSLGTPQGRRLAECCYLQAVRCEQTYAPAWVGLAELWKEEREFERAIACYEQILEFQPGSAETYSGLGLCYSELKDLGEAERCYLRAVGVYGQNAVALANLAGVYYEQGKLESAIQTYKEAIKIDPNFAEVYNNLSNAFREAGFLEEAVSCYTTCIRIQCGLPPGSNIYRALPPLFDARAVQRLCVVYNNLGGVLKIQGRMQEAIACFQQVRTLQPNSAEAHTNLASAYKDCGKHDYAIVEYRQALNLRADLPDAFANYVHSMQCICDWTHRQELFVGLEKQVRMSLGSGVLPPVQPFHAMAYPFGEDLALEISKAYARHCQMMAGALGVGDLGHPERRPLAKGERLRVGYVSSDFGNHPLSHLMGSVFGMHDRTKYEVFCYALSPDDRSEWRKKISLEAEHFVDVSGLSAADTARRMSRDGIHIAVNLNGYTKGAKNEIFALRPAPVQCSYMGFPASTGADYLPYLITDKVVAPRELRHCYSEKLALMPDCYFANDYKQAHMDVARREGMPTRAEVGLPEDKIVFSCSNQLYKYDPETFATWCRILKRVPDSVLWLLRFPPEGEANIRAEAAKLGVPDDRIVFTNVVQKDLHIKRSGLADVFLDTPLCNAHTTGCDVLWSGCPIVTLPLSRMASRVAASLVCCAGCPELVAKDQGDYEEIACRLALDEGYRRRIVQRLEAGRMTSPLFDTERWVWNFEKVFSKMWEIHADGREPEEFEIK</sequence>
<proteinExistence type="inferred from homology"/>
<dbReference type="EMBL" id="CP151503">
    <property type="protein sequence ID" value="WZN60818.1"/>
    <property type="molecule type" value="Genomic_DNA"/>
</dbReference>
<keyword evidence="5 10" id="KW-0808">Transferase</keyword>
<feature type="repeat" description="TPR" evidence="8">
    <location>
        <begin position="256"/>
        <end position="289"/>
    </location>
</feature>
<evidence type="ECO:0000256" key="1">
    <source>
        <dbReference type="ARBA" id="ARBA00004922"/>
    </source>
</evidence>
<dbReference type="Proteomes" id="UP001472866">
    <property type="component" value="Chromosome 03"/>
</dbReference>
<dbReference type="Pfam" id="PF13432">
    <property type="entry name" value="TPR_16"/>
    <property type="match status" value="1"/>
</dbReference>
<evidence type="ECO:0000256" key="8">
    <source>
        <dbReference type="PROSITE-ProRule" id="PRU00339"/>
    </source>
</evidence>
<protein>
    <recommendedName>
        <fullName evidence="3">protein O-GlcNAc transferase</fullName>
        <ecNumber evidence="3">2.4.1.255</ecNumber>
    </recommendedName>
</protein>
<feature type="repeat" description="TPR" evidence="8">
    <location>
        <begin position="361"/>
        <end position="394"/>
    </location>
</feature>
<dbReference type="PROSITE" id="PS50005">
    <property type="entry name" value="TPR"/>
    <property type="match status" value="7"/>
</dbReference>
<evidence type="ECO:0000313" key="11">
    <source>
        <dbReference type="Proteomes" id="UP001472866"/>
    </source>
</evidence>
<name>A0AAX4P402_9CHLO</name>
<organism evidence="10 11">
    <name type="scientific">Chloropicon roscoffensis</name>
    <dbReference type="NCBI Taxonomy" id="1461544"/>
    <lineage>
        <taxon>Eukaryota</taxon>
        <taxon>Viridiplantae</taxon>
        <taxon>Chlorophyta</taxon>
        <taxon>Chloropicophyceae</taxon>
        <taxon>Chloropicales</taxon>
        <taxon>Chloropicaceae</taxon>
        <taxon>Chloropicon</taxon>
    </lineage>
</organism>
<dbReference type="GO" id="GO:0097363">
    <property type="term" value="F:protein O-acetylglucosaminyltransferase activity"/>
    <property type="evidence" value="ECO:0007669"/>
    <property type="project" value="UniProtKB-EC"/>
</dbReference>
<comment type="similarity">
    <text evidence="2">Belongs to the glycosyltransferase 41 family. O-GlcNAc transferase subfamily.</text>
</comment>
<gene>
    <name evidence="10" type="ORF">HKI87_03g23520</name>
</gene>
<dbReference type="PANTHER" id="PTHR44366:SF1">
    <property type="entry name" value="UDP-N-ACETYLGLUCOSAMINE--PEPTIDE N-ACETYLGLUCOSAMINYLTRANSFERASE 110 KDA SUBUNIT"/>
    <property type="match status" value="1"/>
</dbReference>
<dbReference type="FunFam" id="3.40.50.2000:FF:000070">
    <property type="entry name" value="probable UDP-N-acetylglucosamine--peptide N-acetylglucosaminyltransferase SEC"/>
    <property type="match status" value="1"/>
</dbReference>
<evidence type="ECO:0000256" key="5">
    <source>
        <dbReference type="ARBA" id="ARBA00022679"/>
    </source>
</evidence>
<dbReference type="EC" id="2.4.1.255" evidence="3"/>
<keyword evidence="7 8" id="KW-0802">TPR repeat</keyword>
<evidence type="ECO:0000259" key="9">
    <source>
        <dbReference type="Pfam" id="PF13844"/>
    </source>
</evidence>
<keyword evidence="4" id="KW-0328">Glycosyltransferase</keyword>
<dbReference type="SUPFAM" id="SSF48452">
    <property type="entry name" value="TPR-like"/>
    <property type="match status" value="2"/>
</dbReference>
<feature type="repeat" description="TPR" evidence="8">
    <location>
        <begin position="327"/>
        <end position="360"/>
    </location>
</feature>
<evidence type="ECO:0000256" key="7">
    <source>
        <dbReference type="ARBA" id="ARBA00022803"/>
    </source>
</evidence>
<dbReference type="Gene3D" id="1.25.40.10">
    <property type="entry name" value="Tetratricopeptide repeat domain"/>
    <property type="match status" value="4"/>
</dbReference>
<feature type="domain" description="O-GlcNAc transferase C-terminal" evidence="9">
    <location>
        <begin position="811"/>
        <end position="995"/>
    </location>
</feature>
<evidence type="ECO:0000256" key="6">
    <source>
        <dbReference type="ARBA" id="ARBA00022737"/>
    </source>
</evidence>
<keyword evidence="6" id="KW-0677">Repeat</keyword>
<dbReference type="Gene3D" id="3.40.50.2000">
    <property type="entry name" value="Glycogen Phosphorylase B"/>
    <property type="match status" value="1"/>
</dbReference>
<dbReference type="Pfam" id="PF13424">
    <property type="entry name" value="TPR_12"/>
    <property type="match status" value="1"/>
</dbReference>
<evidence type="ECO:0000256" key="3">
    <source>
        <dbReference type="ARBA" id="ARBA00011970"/>
    </source>
</evidence>
<dbReference type="PANTHER" id="PTHR44366">
    <property type="entry name" value="UDP-N-ACETYLGLUCOSAMINE--PEPTIDE N-ACETYLGLUCOSAMINYLTRANSFERASE 110 KDA SUBUNIT"/>
    <property type="match status" value="1"/>
</dbReference>
<evidence type="ECO:0000313" key="10">
    <source>
        <dbReference type="EMBL" id="WZN60818.1"/>
    </source>
</evidence>
<dbReference type="GO" id="GO:0006493">
    <property type="term" value="P:protein O-linked glycosylation"/>
    <property type="evidence" value="ECO:0007669"/>
    <property type="project" value="InterPro"/>
</dbReference>
<feature type="repeat" description="TPR" evidence="8">
    <location>
        <begin position="519"/>
        <end position="552"/>
    </location>
</feature>
<dbReference type="Pfam" id="PF13181">
    <property type="entry name" value="TPR_8"/>
    <property type="match status" value="1"/>
</dbReference>
<comment type="pathway">
    <text evidence="1">Protein modification; protein glycosylation.</text>
</comment>
<dbReference type="InterPro" id="IPR037919">
    <property type="entry name" value="OGT"/>
</dbReference>
<accession>A0AAX4P402</accession>
<dbReference type="InterPro" id="IPR019734">
    <property type="entry name" value="TPR_rpt"/>
</dbReference>
<dbReference type="Gene3D" id="3.40.50.11380">
    <property type="match status" value="1"/>
</dbReference>
<feature type="repeat" description="TPR" evidence="8">
    <location>
        <begin position="395"/>
        <end position="428"/>
    </location>
</feature>
<evidence type="ECO:0000256" key="4">
    <source>
        <dbReference type="ARBA" id="ARBA00022676"/>
    </source>
</evidence>
<dbReference type="AlphaFoldDB" id="A0AAX4P402"/>
<evidence type="ECO:0000256" key="2">
    <source>
        <dbReference type="ARBA" id="ARBA00005386"/>
    </source>
</evidence>
<keyword evidence="11" id="KW-1185">Reference proteome</keyword>
<dbReference type="InterPro" id="IPR011990">
    <property type="entry name" value="TPR-like_helical_dom_sf"/>
</dbReference>
<reference evidence="10 11" key="1">
    <citation type="submission" date="2024-03" db="EMBL/GenBank/DDBJ databases">
        <title>Complete genome sequence of the green alga Chloropicon roscoffensis RCC1871.</title>
        <authorList>
            <person name="Lemieux C."/>
            <person name="Pombert J.-F."/>
            <person name="Otis C."/>
            <person name="Turmel M."/>
        </authorList>
    </citation>
    <scope>NUCLEOTIDE SEQUENCE [LARGE SCALE GENOMIC DNA]</scope>
    <source>
        <strain evidence="10 11">RCC1871</strain>
    </source>
</reference>